<dbReference type="PANTHER" id="PTHR43108">
    <property type="entry name" value="N-ACETYLGLUCOSAMINE-6-SULFATASE FAMILY MEMBER"/>
    <property type="match status" value="1"/>
</dbReference>
<feature type="domain" description="Sulfatase N-terminal" evidence="7">
    <location>
        <begin position="25"/>
        <end position="375"/>
    </location>
</feature>
<feature type="non-terminal residue" evidence="8">
    <location>
        <position position="1231"/>
    </location>
</feature>
<reference evidence="8 9" key="1">
    <citation type="journal article" date="2023" name="IScience">
        <title>Expanded male sex-determining region conserved during the evolution of homothallism in the green alga Volvox.</title>
        <authorList>
            <person name="Yamamoto K."/>
            <person name="Matsuzaki R."/>
            <person name="Mahakham W."/>
            <person name="Heman W."/>
            <person name="Sekimoto H."/>
            <person name="Kawachi M."/>
            <person name="Minakuchi Y."/>
            <person name="Toyoda A."/>
            <person name="Nozaki H."/>
        </authorList>
    </citation>
    <scope>NUCLEOTIDE SEQUENCE [LARGE SCALE GENOMIC DNA]</scope>
    <source>
        <strain evidence="8 9">NIES-4468</strain>
    </source>
</reference>
<accession>A0ABQ5RPM4</accession>
<proteinExistence type="inferred from homology"/>
<evidence type="ECO:0000313" key="8">
    <source>
        <dbReference type="EMBL" id="GLI59399.1"/>
    </source>
</evidence>
<dbReference type="CDD" id="cd16147">
    <property type="entry name" value="G6S"/>
    <property type="match status" value="1"/>
</dbReference>
<feature type="region of interest" description="Disordered" evidence="5">
    <location>
        <begin position="445"/>
        <end position="475"/>
    </location>
</feature>
<comment type="caution">
    <text evidence="8">The sequence shown here is derived from an EMBL/GenBank/DDBJ whole genome shotgun (WGS) entry which is preliminary data.</text>
</comment>
<dbReference type="Pfam" id="PF00884">
    <property type="entry name" value="Sulfatase"/>
    <property type="match status" value="1"/>
</dbReference>
<sequence>LKQMLLYVSIFICVAIASGQQFSRPNFLVIVTDDQDYMLNSTHPAYMPMLNQYIVEPGLQLRNFLISTAACCPSRTILMTGRYTHNNNVTSNIEPHGSFWKFISQRLDDDYLPVWLQKAGYRTMHVGKFLNAMDPTDPRFRCPQGWDTWDALVEPYVYLYNSPGFSTNCGPTEVLENQYSTDVISDKADKRIREAVAAGMANGAKNYQPFYLQVTPIAPHTQCDYINNAGGCVFPVPAARHKLMFSDALLPMNPNFNVPPLPELGLANEMMKSSSGVQKHYLARLRTLRAVDEMIGRLVNTLSSLGQLSNTYIIFTSDNGFQLGNHAQSSGKQFHWEEVVRVPFYIRGPGIPAGYVTDWQGNMVDIPATVMDLSGAGVPDVADGEAIPFKNLLPSFSYPYSSPTAAIKGRRRLNSNSCSSNSCSKSGGSSDRGLLYVESGFEGPDLLDPNSNSDPHLDEQANSGRRHLAQQTTSYSRGLREMMPIEMWGHAWDRRITMKDYRAVRICTGVLAFGSLQDYRSALPNGTFGWADTFYGSIGRPFAGPGLNGGINAYDNSFVDDNSTDDSVPDSRRRRLLGVADGTPVVIPDALLDPNPHSDMASVSPRAALMEAAQEAQVRRIIDAISKQLKMMAASAASVAPPAAAVAALAAKLPPRPYSLRLIFSYGEALDTDTWSKQLDSTCIYLTAATGAESCTANAATTYLAANGLSSMFDAVLVRGAAIPTTDFSAAIIEFAHEPSLFLPLPYRTLYNITALSAINCGIASGSDISAACNAATPLASQDFASSTRGVRHRFLLQAAIAVAGTPDELPPAAPPSPPGAPSDPTPMQPPSPRPPRPPPRPPRPPRPSPPPRPLPQPPRLPPNPPPNPPSPPSPPKPPNPPSPLPPAPPPPLSRVVRMSISYRVAFDLDRFGPQLDSTCLFLRIYASAMSCSTGKIPTGASLSGDGLSSWMLLTLVQTPRVSAADFESTVNDLQTNTAYYFGELYRKVYDINDITIILMAPPPPPPSPPSPPSPPPPPPAPPSPSPPLPRPPPPPSPPPPSPYPPVPLPPPPRRPPTPPPPAASPPPPSHSPPPYTGRPPPQKQPSPKPIGYPSSPFTAVSTFDDPPNPPTVLLPPSSPPYPPPSAPSPPSPPSPPPPPPPLRLPQFPPPPPPPSPPPPSPHPPSPPPPSPPPPSPPPPSPLPPSPPPPSPPPPPKPPPRPPSPSPLPPPYPPPIPPSPPPPSPPPPSPR</sequence>
<dbReference type="SUPFAM" id="SSF53649">
    <property type="entry name" value="Alkaline phosphatase-like"/>
    <property type="match status" value="1"/>
</dbReference>
<evidence type="ECO:0000256" key="5">
    <source>
        <dbReference type="SAM" id="MobiDB-lite"/>
    </source>
</evidence>
<dbReference type="PANTHER" id="PTHR43108:SF8">
    <property type="entry name" value="SD21168P"/>
    <property type="match status" value="1"/>
</dbReference>
<feature type="signal peptide" evidence="6">
    <location>
        <begin position="1"/>
        <end position="19"/>
    </location>
</feature>
<evidence type="ECO:0000256" key="6">
    <source>
        <dbReference type="SAM" id="SignalP"/>
    </source>
</evidence>
<feature type="non-terminal residue" evidence="8">
    <location>
        <position position="1"/>
    </location>
</feature>
<dbReference type="InterPro" id="IPR024607">
    <property type="entry name" value="Sulfatase_CS"/>
</dbReference>
<feature type="region of interest" description="Disordered" evidence="5">
    <location>
        <begin position="806"/>
        <end position="891"/>
    </location>
</feature>
<keyword evidence="9" id="KW-1185">Reference proteome</keyword>
<gene>
    <name evidence="8" type="ORF">VaNZ11_001280</name>
</gene>
<keyword evidence="2 6" id="KW-0732">Signal</keyword>
<keyword evidence="3" id="KW-0378">Hydrolase</keyword>
<name>A0ABQ5RPM4_9CHLO</name>
<evidence type="ECO:0000313" key="9">
    <source>
        <dbReference type="Proteomes" id="UP001165090"/>
    </source>
</evidence>
<protein>
    <recommendedName>
        <fullName evidence="7">Sulfatase N-terminal domain-containing protein</fullName>
    </recommendedName>
</protein>
<evidence type="ECO:0000256" key="2">
    <source>
        <dbReference type="ARBA" id="ARBA00022729"/>
    </source>
</evidence>
<dbReference type="Gene3D" id="3.40.720.10">
    <property type="entry name" value="Alkaline Phosphatase, subunit A"/>
    <property type="match status" value="1"/>
</dbReference>
<feature type="compositionally biased region" description="Pro residues" evidence="5">
    <location>
        <begin position="1107"/>
        <end position="1231"/>
    </location>
</feature>
<keyword evidence="4" id="KW-0325">Glycoprotein</keyword>
<organism evidence="8 9">
    <name type="scientific">Volvox africanus</name>
    <dbReference type="NCBI Taxonomy" id="51714"/>
    <lineage>
        <taxon>Eukaryota</taxon>
        <taxon>Viridiplantae</taxon>
        <taxon>Chlorophyta</taxon>
        <taxon>core chlorophytes</taxon>
        <taxon>Chlorophyceae</taxon>
        <taxon>CS clade</taxon>
        <taxon>Chlamydomonadales</taxon>
        <taxon>Volvocaceae</taxon>
        <taxon>Volvox</taxon>
    </lineage>
</organism>
<dbReference type="InterPro" id="IPR000917">
    <property type="entry name" value="Sulfatase_N"/>
</dbReference>
<dbReference type="PROSITE" id="PS00149">
    <property type="entry name" value="SULFATASE_2"/>
    <property type="match status" value="1"/>
</dbReference>
<dbReference type="Proteomes" id="UP001165090">
    <property type="component" value="Unassembled WGS sequence"/>
</dbReference>
<dbReference type="PRINTS" id="PR01217">
    <property type="entry name" value="PRICHEXTENSN"/>
</dbReference>
<feature type="chain" id="PRO_5046063944" description="Sulfatase N-terminal domain-containing protein" evidence="6">
    <location>
        <begin position="20"/>
        <end position="1231"/>
    </location>
</feature>
<evidence type="ECO:0000256" key="4">
    <source>
        <dbReference type="ARBA" id="ARBA00023180"/>
    </source>
</evidence>
<evidence type="ECO:0000259" key="7">
    <source>
        <dbReference type="Pfam" id="PF00884"/>
    </source>
</evidence>
<feature type="compositionally biased region" description="Pro residues" evidence="5">
    <location>
        <begin position="1001"/>
        <end position="1091"/>
    </location>
</feature>
<feature type="compositionally biased region" description="Pro residues" evidence="5">
    <location>
        <begin position="809"/>
        <end position="891"/>
    </location>
</feature>
<feature type="region of interest" description="Disordered" evidence="5">
    <location>
        <begin position="1001"/>
        <end position="1231"/>
    </location>
</feature>
<comment type="similarity">
    <text evidence="1">Belongs to the sulfatase family.</text>
</comment>
<evidence type="ECO:0000256" key="3">
    <source>
        <dbReference type="ARBA" id="ARBA00022801"/>
    </source>
</evidence>
<dbReference type="InterPro" id="IPR017850">
    <property type="entry name" value="Alkaline_phosphatase_core_sf"/>
</dbReference>
<evidence type="ECO:0000256" key="1">
    <source>
        <dbReference type="ARBA" id="ARBA00008779"/>
    </source>
</evidence>
<dbReference type="EMBL" id="BSDZ01000004">
    <property type="protein sequence ID" value="GLI59399.1"/>
    <property type="molecule type" value="Genomic_DNA"/>
</dbReference>